<dbReference type="InterPro" id="IPR032861">
    <property type="entry name" value="TAXi_N"/>
</dbReference>
<dbReference type="FunFam" id="2.40.70.10:FF:000016">
    <property type="entry name" value="Probable aspartic protease At2g35615"/>
    <property type="match status" value="1"/>
</dbReference>
<evidence type="ECO:0000259" key="10">
    <source>
        <dbReference type="PROSITE" id="PS51767"/>
    </source>
</evidence>
<keyword evidence="7" id="KW-0378">Hydrolase</keyword>
<evidence type="ECO:0000256" key="7">
    <source>
        <dbReference type="ARBA" id="ARBA00022801"/>
    </source>
</evidence>
<accession>A0A1S3ULH1</accession>
<dbReference type="GO" id="GO:0004190">
    <property type="term" value="F:aspartic-type endopeptidase activity"/>
    <property type="evidence" value="ECO:0007669"/>
    <property type="project" value="UniProtKB-KW"/>
</dbReference>
<dbReference type="PROSITE" id="PS00141">
    <property type="entry name" value="ASP_PROTEASE"/>
    <property type="match status" value="1"/>
</dbReference>
<dbReference type="PROSITE" id="PS51767">
    <property type="entry name" value="PEPTIDASE_A1"/>
    <property type="match status" value="1"/>
</dbReference>
<reference evidence="12" key="2">
    <citation type="submission" date="2025-08" db="UniProtKB">
        <authorList>
            <consortium name="RefSeq"/>
        </authorList>
    </citation>
    <scope>IDENTIFICATION</scope>
    <source>
        <tissue evidence="12">Leaf</tissue>
    </source>
</reference>
<organism evidence="11 12">
    <name type="scientific">Vigna radiata var. radiata</name>
    <name type="common">Mung bean</name>
    <name type="synonym">Phaseolus aureus</name>
    <dbReference type="NCBI Taxonomy" id="3916"/>
    <lineage>
        <taxon>Eukaryota</taxon>
        <taxon>Viridiplantae</taxon>
        <taxon>Streptophyta</taxon>
        <taxon>Embryophyta</taxon>
        <taxon>Tracheophyta</taxon>
        <taxon>Spermatophyta</taxon>
        <taxon>Magnoliopsida</taxon>
        <taxon>eudicotyledons</taxon>
        <taxon>Gunneridae</taxon>
        <taxon>Pentapetalae</taxon>
        <taxon>rosids</taxon>
        <taxon>fabids</taxon>
        <taxon>Fabales</taxon>
        <taxon>Fabaceae</taxon>
        <taxon>Papilionoideae</taxon>
        <taxon>50 kb inversion clade</taxon>
        <taxon>NPAAA clade</taxon>
        <taxon>indigoferoid/millettioid clade</taxon>
        <taxon>Phaseoleae</taxon>
        <taxon>Vigna</taxon>
    </lineage>
</organism>
<keyword evidence="8" id="KW-0325">Glycoprotein</keyword>
<dbReference type="Pfam" id="PF14541">
    <property type="entry name" value="TAXi_C"/>
    <property type="match status" value="1"/>
</dbReference>
<dbReference type="PANTHER" id="PTHR47967:SF66">
    <property type="entry name" value="ASPARTIC PROTEINASE CDR1-RELATED"/>
    <property type="match status" value="1"/>
</dbReference>
<dbReference type="GO" id="GO:0005576">
    <property type="term" value="C:extracellular region"/>
    <property type="evidence" value="ECO:0007669"/>
    <property type="project" value="UniProtKB-SubCell"/>
</dbReference>
<dbReference type="SUPFAM" id="SSF50630">
    <property type="entry name" value="Acid proteases"/>
    <property type="match status" value="1"/>
</dbReference>
<feature type="chain" id="PRO_5010208409" evidence="9">
    <location>
        <begin position="25"/>
        <end position="438"/>
    </location>
</feature>
<sequence length="438" mass="47477">MKKMSCFSSLLVLLCLYNLSFLEALNGGFSVEIIHRDSPKSPFYSSSETKFQRVSNALRRSINRGNHFSKSMVFPNTVSATVIPDLGEYLMSYAVGTPARKVFGALDTGSDIIWMQCEPCRNCFKQDTPLFNPSKSTTYKTIPCNSTICHSVLGTFCSSSSITKNCKYDISYGDGSFSHGDLSVETLTLGSTNGSPIPLPRTAIGCGHNNSINFKGINSGIVGLGRGPVSLINQLGSSAGWKFSYCLVPATLNSNVSSRLNFGDAAVVQGPGTVSTPLFSKPQQVFYYLTLEGLSLGSHRRLFGSSLLIFGGEGNIVIDSGTTLTLLPDDVYKWLESAVSHAVKLKPVQDPNQVLGLCYKGTLDKLDIPVITAHFRGANVLLHPMNTFVEVADKVWCLAFQPTQDGAVFGNLAQQNLLVGYDLKKNTVSFKQTDCTKM</sequence>
<feature type="domain" description="Peptidase A1" evidence="10">
    <location>
        <begin position="89"/>
        <end position="431"/>
    </location>
</feature>
<dbReference type="OrthoDB" id="2747330at2759"/>
<evidence type="ECO:0000256" key="8">
    <source>
        <dbReference type="ARBA" id="ARBA00023180"/>
    </source>
</evidence>
<dbReference type="InterPro" id="IPR021109">
    <property type="entry name" value="Peptidase_aspartic_dom_sf"/>
</dbReference>
<dbReference type="AlphaFoldDB" id="A0A1S3ULH1"/>
<keyword evidence="11" id="KW-1185">Reference proteome</keyword>
<evidence type="ECO:0000256" key="6">
    <source>
        <dbReference type="ARBA" id="ARBA00022750"/>
    </source>
</evidence>
<evidence type="ECO:0000256" key="3">
    <source>
        <dbReference type="ARBA" id="ARBA00022525"/>
    </source>
</evidence>
<evidence type="ECO:0000256" key="5">
    <source>
        <dbReference type="ARBA" id="ARBA00022729"/>
    </source>
</evidence>
<dbReference type="CDD" id="cd05476">
    <property type="entry name" value="pepsin_A_like_plant"/>
    <property type="match status" value="1"/>
</dbReference>
<dbReference type="InterPro" id="IPR033121">
    <property type="entry name" value="PEPTIDASE_A1"/>
</dbReference>
<dbReference type="KEGG" id="vra:106766606"/>
<keyword evidence="5 9" id="KW-0732">Signal</keyword>
<gene>
    <name evidence="12" type="primary">LOC106766606</name>
</gene>
<dbReference type="Pfam" id="PF14543">
    <property type="entry name" value="TAXi_N"/>
    <property type="match status" value="1"/>
</dbReference>
<dbReference type="InterPro" id="IPR001969">
    <property type="entry name" value="Aspartic_peptidase_AS"/>
</dbReference>
<protein>
    <submittedName>
        <fullName evidence="12">Aspartic proteinase CDR1-like</fullName>
    </submittedName>
</protein>
<comment type="subcellular location">
    <subcellularLocation>
        <location evidence="1">Secreted</location>
    </subcellularLocation>
</comment>
<dbReference type="FunFam" id="2.40.70.10:FF:000050">
    <property type="entry name" value="Aspartic proteinase CDR1"/>
    <property type="match status" value="1"/>
</dbReference>
<reference evidence="11" key="1">
    <citation type="journal article" date="2014" name="Nat. Commun.">
        <title>Genome sequence of mungbean and insights into evolution within Vigna species.</title>
        <authorList>
            <person name="Kang Y.J."/>
            <person name="Kim S.K."/>
            <person name="Kim M.Y."/>
            <person name="Lestari P."/>
            <person name="Kim K.H."/>
            <person name="Ha B.K."/>
            <person name="Jun T.H."/>
            <person name="Hwang W.J."/>
            <person name="Lee T."/>
            <person name="Lee J."/>
            <person name="Shim S."/>
            <person name="Yoon M.Y."/>
            <person name="Jang Y.E."/>
            <person name="Han K.S."/>
            <person name="Taeprayoon P."/>
            <person name="Yoon N."/>
            <person name="Somta P."/>
            <person name="Tanya P."/>
            <person name="Kim K.S."/>
            <person name="Gwag J.G."/>
            <person name="Moon J.K."/>
            <person name="Lee Y.H."/>
            <person name="Park B.S."/>
            <person name="Bombarely A."/>
            <person name="Doyle J.J."/>
            <person name="Jackson S.A."/>
            <person name="Schafleitner R."/>
            <person name="Srinives P."/>
            <person name="Varshney R.K."/>
            <person name="Lee S.H."/>
        </authorList>
    </citation>
    <scope>NUCLEOTIDE SEQUENCE [LARGE SCALE GENOMIC DNA]</scope>
    <source>
        <strain evidence="11">cv. VC1973A</strain>
    </source>
</reference>
<keyword evidence="4" id="KW-0645">Protease</keyword>
<keyword evidence="3" id="KW-0964">Secreted</keyword>
<evidence type="ECO:0000256" key="2">
    <source>
        <dbReference type="ARBA" id="ARBA00007447"/>
    </source>
</evidence>
<dbReference type="GO" id="GO:0006508">
    <property type="term" value="P:proteolysis"/>
    <property type="evidence" value="ECO:0007669"/>
    <property type="project" value="UniProtKB-KW"/>
</dbReference>
<dbReference type="GeneID" id="106766606"/>
<dbReference type="InterPro" id="IPR051708">
    <property type="entry name" value="Plant_Aspart_Prot_A1"/>
</dbReference>
<evidence type="ECO:0000256" key="1">
    <source>
        <dbReference type="ARBA" id="ARBA00004613"/>
    </source>
</evidence>
<feature type="signal peptide" evidence="9">
    <location>
        <begin position="1"/>
        <end position="24"/>
    </location>
</feature>
<evidence type="ECO:0000256" key="9">
    <source>
        <dbReference type="SAM" id="SignalP"/>
    </source>
</evidence>
<evidence type="ECO:0000313" key="11">
    <source>
        <dbReference type="Proteomes" id="UP000087766"/>
    </source>
</evidence>
<comment type="similarity">
    <text evidence="2">Belongs to the peptidase A1 family.</text>
</comment>
<evidence type="ECO:0000256" key="4">
    <source>
        <dbReference type="ARBA" id="ARBA00022670"/>
    </source>
</evidence>
<dbReference type="Gene3D" id="2.40.70.10">
    <property type="entry name" value="Acid Proteases"/>
    <property type="match status" value="2"/>
</dbReference>
<dbReference type="PANTHER" id="PTHR47967">
    <property type="entry name" value="OS07G0603500 PROTEIN-RELATED"/>
    <property type="match status" value="1"/>
</dbReference>
<dbReference type="InterPro" id="IPR034161">
    <property type="entry name" value="Pepsin-like_plant"/>
</dbReference>
<proteinExistence type="inferred from homology"/>
<name>A0A1S3ULH1_VIGRR</name>
<dbReference type="Proteomes" id="UP000087766">
    <property type="component" value="Chromosome 7"/>
</dbReference>
<dbReference type="InterPro" id="IPR032799">
    <property type="entry name" value="TAXi_C"/>
</dbReference>
<keyword evidence="6" id="KW-0064">Aspartyl protease</keyword>
<dbReference type="RefSeq" id="XP_014506809.1">
    <property type="nucleotide sequence ID" value="XM_014651323.1"/>
</dbReference>
<evidence type="ECO:0000313" key="12">
    <source>
        <dbReference type="RefSeq" id="XP_014506809.1"/>
    </source>
</evidence>